<reference evidence="1 2" key="1">
    <citation type="submission" date="2020-08" db="EMBL/GenBank/DDBJ databases">
        <authorList>
            <person name="Hejnol A."/>
        </authorList>
    </citation>
    <scope>NUCLEOTIDE SEQUENCE [LARGE SCALE GENOMIC DNA]</scope>
</reference>
<dbReference type="Proteomes" id="UP000549394">
    <property type="component" value="Unassembled WGS sequence"/>
</dbReference>
<proteinExistence type="predicted"/>
<dbReference type="AlphaFoldDB" id="A0A7I8W423"/>
<protein>
    <submittedName>
        <fullName evidence="1">DgyrCDS11257</fullName>
    </submittedName>
</protein>
<name>A0A7I8W423_9ANNE</name>
<sequence length="552" mass="63049">MFSYLTGCVGPCNNPKLNIVFQKVYDVVDYCVSHTFMSSNQKAKEVIVIYNKASNTKVQYKFNLHATKKDRECFLVRYTFGTNVKSMTFTPIQTLSTANIGFSSIMIFAYEDGMTEKVGSSNYYTNIASKRKGATCTASSTYSSKYQCKNALDYINGAFAQFNEWAAICTGQNCIGEYIEVSFQVYGVPSIYCLANRYTGQHISKSRVKWSSGVVEIVELNVNKFQKCFKYSKKFIETKLNVQVVEISASQNIGLSLVQVFVKDIESRHHDIHTTSTMQYTLPPYIQSNFKAMTFSIYGSETASNVCGGLVFSFYRNNIVSFKMVLSNAIQSYLETLSPPIYFRDTLQDYVVCGQWNDFWITTLDGTVKLGKGKIYNRNTSIIAPILSDGPSEKFLIRNFETSDHHQFRVNDLEGKVVRITENGLCNAEYHTEYLYDNLYSTCFVLSKKSTVIESWRLGNVTFNSENINPEITLYFDKEVKNQLIVSLFYMNLKETEPNGPCLLEESFISDNSYQKYKFSCSGIIETIRKFYYKIILEDALFDKVKVCHISH</sequence>
<accession>A0A7I8W423</accession>
<comment type="caution">
    <text evidence="1">The sequence shown here is derived from an EMBL/GenBank/DDBJ whole genome shotgun (WGS) entry which is preliminary data.</text>
</comment>
<keyword evidence="2" id="KW-1185">Reference proteome</keyword>
<evidence type="ECO:0000313" key="1">
    <source>
        <dbReference type="EMBL" id="CAD5122855.1"/>
    </source>
</evidence>
<dbReference type="EMBL" id="CAJFCJ010000018">
    <property type="protein sequence ID" value="CAD5122855.1"/>
    <property type="molecule type" value="Genomic_DNA"/>
</dbReference>
<gene>
    <name evidence="1" type="ORF">DGYR_LOCUS10605</name>
</gene>
<evidence type="ECO:0000313" key="2">
    <source>
        <dbReference type="Proteomes" id="UP000549394"/>
    </source>
</evidence>
<organism evidence="1 2">
    <name type="scientific">Dimorphilus gyrociliatus</name>
    <dbReference type="NCBI Taxonomy" id="2664684"/>
    <lineage>
        <taxon>Eukaryota</taxon>
        <taxon>Metazoa</taxon>
        <taxon>Spiralia</taxon>
        <taxon>Lophotrochozoa</taxon>
        <taxon>Annelida</taxon>
        <taxon>Polychaeta</taxon>
        <taxon>Polychaeta incertae sedis</taxon>
        <taxon>Dinophilidae</taxon>
        <taxon>Dimorphilus</taxon>
    </lineage>
</organism>